<feature type="compositionally biased region" description="Basic and acidic residues" evidence="1">
    <location>
        <begin position="142"/>
        <end position="159"/>
    </location>
</feature>
<feature type="compositionally biased region" description="Polar residues" evidence="1">
    <location>
        <begin position="162"/>
        <end position="171"/>
    </location>
</feature>
<gene>
    <name evidence="2" type="ORF">HHI36_022339</name>
</gene>
<proteinExistence type="predicted"/>
<evidence type="ECO:0008006" key="4">
    <source>
        <dbReference type="Google" id="ProtNLM"/>
    </source>
</evidence>
<dbReference type="PROSITE" id="PS00141">
    <property type="entry name" value="ASP_PROTEASE"/>
    <property type="match status" value="1"/>
</dbReference>
<dbReference type="EMBL" id="JABFTP020000042">
    <property type="protein sequence ID" value="KAL3271869.1"/>
    <property type="molecule type" value="Genomic_DNA"/>
</dbReference>
<dbReference type="AlphaFoldDB" id="A0ABD2MZP3"/>
<evidence type="ECO:0000256" key="1">
    <source>
        <dbReference type="SAM" id="MobiDB-lite"/>
    </source>
</evidence>
<dbReference type="InterPro" id="IPR001969">
    <property type="entry name" value="Aspartic_peptidase_AS"/>
</dbReference>
<evidence type="ECO:0000313" key="2">
    <source>
        <dbReference type="EMBL" id="KAL3271869.1"/>
    </source>
</evidence>
<accession>A0ABD2MZP3</accession>
<comment type="caution">
    <text evidence="2">The sequence shown here is derived from an EMBL/GenBank/DDBJ whole genome shotgun (WGS) entry which is preliminary data.</text>
</comment>
<sequence>MKEVVSVFVQEVREGMRELNVTFSDLAEKVKNIDIRTRRLEKVHNIRNETLEKVADPRYATNRRVINNKIECLDRDNRSYILLWTELGGGNLTFSPNDRLHPTTFLKRLNKLFIDAGVPEAAKKGLALSCLRGSVSDWGLLKEDRRENTSGDSTVRNEDNPSDNSGNRSWRLENNNQSELLTSGKQEAADDDIVVPKVNLRICGENAEFDHVVLLDSGSDVCAISDGFFEEFKRHIRNIPVIPVSNTSIEVAAGAKKTLDSMSDFGRSVLNVRPNLTENSIKVPFVMGFREKDFCIQLFKRQDDNDQGIESSERKVKHNYSLSDFRDVCNKTNLDEENRKYFFELLCAYQSVFSECPGSVKGYVHDIELSKHEAINAISYTIPAIYRDDVRKQINVMIEWQIIRKQKTEYILPLVCVTKKDTSVRI</sequence>
<protein>
    <recommendedName>
        <fullName evidence="4">Peptidase A2 domain-containing protein</fullName>
    </recommendedName>
</protein>
<organism evidence="2 3">
    <name type="scientific">Cryptolaemus montrouzieri</name>
    <dbReference type="NCBI Taxonomy" id="559131"/>
    <lineage>
        <taxon>Eukaryota</taxon>
        <taxon>Metazoa</taxon>
        <taxon>Ecdysozoa</taxon>
        <taxon>Arthropoda</taxon>
        <taxon>Hexapoda</taxon>
        <taxon>Insecta</taxon>
        <taxon>Pterygota</taxon>
        <taxon>Neoptera</taxon>
        <taxon>Endopterygota</taxon>
        <taxon>Coleoptera</taxon>
        <taxon>Polyphaga</taxon>
        <taxon>Cucujiformia</taxon>
        <taxon>Coccinelloidea</taxon>
        <taxon>Coccinellidae</taxon>
        <taxon>Scymninae</taxon>
        <taxon>Scymnini</taxon>
        <taxon>Cryptolaemus</taxon>
    </lineage>
</organism>
<name>A0ABD2MZP3_9CUCU</name>
<reference evidence="2 3" key="1">
    <citation type="journal article" date="2021" name="BMC Biol.">
        <title>Horizontally acquired antibacterial genes associated with adaptive radiation of ladybird beetles.</title>
        <authorList>
            <person name="Li H.S."/>
            <person name="Tang X.F."/>
            <person name="Huang Y.H."/>
            <person name="Xu Z.Y."/>
            <person name="Chen M.L."/>
            <person name="Du X.Y."/>
            <person name="Qiu B.Y."/>
            <person name="Chen P.T."/>
            <person name="Zhang W."/>
            <person name="Slipinski A."/>
            <person name="Escalona H.E."/>
            <person name="Waterhouse R.M."/>
            <person name="Zwick A."/>
            <person name="Pang H."/>
        </authorList>
    </citation>
    <scope>NUCLEOTIDE SEQUENCE [LARGE SCALE GENOMIC DNA]</scope>
    <source>
        <strain evidence="2">SYSU2018</strain>
    </source>
</reference>
<feature type="region of interest" description="Disordered" evidence="1">
    <location>
        <begin position="142"/>
        <end position="171"/>
    </location>
</feature>
<dbReference type="Proteomes" id="UP001516400">
    <property type="component" value="Unassembled WGS sequence"/>
</dbReference>
<dbReference type="Gene3D" id="3.10.10.10">
    <property type="entry name" value="HIV Type 1 Reverse Transcriptase, subunit A, domain 1"/>
    <property type="match status" value="1"/>
</dbReference>
<evidence type="ECO:0000313" key="3">
    <source>
        <dbReference type="Proteomes" id="UP001516400"/>
    </source>
</evidence>
<keyword evidence="3" id="KW-1185">Reference proteome</keyword>